<evidence type="ECO:0000313" key="4">
    <source>
        <dbReference type="Proteomes" id="UP000554235"/>
    </source>
</evidence>
<keyword evidence="3" id="KW-0670">Pyruvate</keyword>
<sequence length="1138" mass="127750">MGEPLSVAGSAVGIISLGIQVCNGLLVYADAIRGREQDMVDRTDEVRSLLSLFNSLEQTIGRIAIESPDNARLLLEYLRQTQGKLRVLEELLQEVNIPTRAPASLKGKMREAYQIAVYPMKKRKLENARQTLQGLVHILKTAQQRVNLDLEVSQANTLRQIQSTTSSNATELKASMEANSRHLQSLQLASEQGFTDQNSNITSMQQQLSFSAEASSSCLRNLTLASERGFAHLNRGVASTQQELQVFSKSATSQLDSIGKKTSEGVENLHHILSKLTEISLQLERSAAGASQKIAGAHDPVQISKGHQIVAKLASQVPPTSLKQACDLYTAEPDLVLQSITAIKQPPQPDNEGKHMSCKCLLLPRQRRESLLCCLSAKYSKKKSETKAGAQLRLLLSGFFATIIDVSLGLATQAGRFSLTSSLRCRSVIFDGPVENLIRLFNTGLDHSGFGSIPLRITSPFDVAAEYDSGNPERQYWLLFLDVVWTYVRKLKYNAQDLGLVLDTARWLAEAGGSDLGAECDDDLSDMILLQWIKDIVKPEEESLGHIWISTLAPYSEAVSFSSLLSLLPWLEVSPIAKAIMARSIEELDRQIELTPESVMELTYGNTTLEMACTWSPGLKRLLQTEAQFLLHDAYDISSLFFQCGALTPSPDCLDALLSAGMSLFPGNDYGHLDMVLRMTTIECVQIIAKHLVERLQRLIELAIHAGVTERDNENTAEIPNFATAARWCAAIDGKGVSIHPSIRVPMSYNMVDIVYHYDLMPLRFFPTFYEHGFTSIHTRNRLGLSPIHILRASLFDFETSWSDPDLPEQAFEIFNMLPWLTQHGTLAHKPHDPLNMGLNVHATGAHYIASQIGHSFSLNTHKQEDKEDLISSLTTNLLLGFAQESCRDKCVCWCNPNNEGCSPLKLLYKTHAHGGQRCGIEMRLRGEWQMDTIRNLLFDFNMFDAKTGHNAQHEQEGEAREVNLTARALELLHLLTFEALEMPHTCCMLKRVQYKDLGLKPHAHIIHVIVNCSSATAQHIREDPDEQKSAVLLDTLMEKFSDCIKRDYRERSFLEFILGPWKEWAEELYAPQEEEIRNMERRLNNVQAGIWPLPLQNMLWPKDPWVSKSEIQKTESEIDKEGKKLEEDDKEDEKWLI</sequence>
<proteinExistence type="predicted"/>
<reference evidence="3 4" key="1">
    <citation type="submission" date="2020-01" db="EMBL/GenBank/DDBJ databases">
        <title>Identification and distribution of gene clusters putatively required for synthesis of sphingolipid metabolism inhibitors in phylogenetically diverse species of the filamentous fungus Fusarium.</title>
        <authorList>
            <person name="Kim H.-S."/>
            <person name="Busman M."/>
            <person name="Brown D.W."/>
            <person name="Divon H."/>
            <person name="Uhlig S."/>
            <person name="Proctor R.H."/>
        </authorList>
    </citation>
    <scope>NUCLEOTIDE SEQUENCE [LARGE SCALE GENOMIC DNA]</scope>
    <source>
        <strain evidence="3 4">NRRL 20459</strain>
    </source>
</reference>
<evidence type="ECO:0000256" key="2">
    <source>
        <dbReference type="SAM" id="Phobius"/>
    </source>
</evidence>
<comment type="caution">
    <text evidence="3">The sequence shown here is derived from an EMBL/GenBank/DDBJ whole genome shotgun (WGS) entry which is preliminary data.</text>
</comment>
<dbReference type="OrthoDB" id="5104689at2759"/>
<dbReference type="EMBL" id="JAADYS010000649">
    <property type="protein sequence ID" value="KAF4468147.1"/>
    <property type="molecule type" value="Genomic_DNA"/>
</dbReference>
<dbReference type="Proteomes" id="UP000554235">
    <property type="component" value="Unassembled WGS sequence"/>
</dbReference>
<protein>
    <submittedName>
        <fullName evidence="3">Pyruvate decarboxylase</fullName>
    </submittedName>
</protein>
<keyword evidence="2" id="KW-0812">Transmembrane</keyword>
<keyword evidence="2" id="KW-0472">Membrane</keyword>
<feature type="transmembrane region" description="Helical" evidence="2">
    <location>
        <begin position="6"/>
        <end position="29"/>
    </location>
</feature>
<evidence type="ECO:0000256" key="1">
    <source>
        <dbReference type="SAM" id="MobiDB-lite"/>
    </source>
</evidence>
<feature type="region of interest" description="Disordered" evidence="1">
    <location>
        <begin position="1112"/>
        <end position="1138"/>
    </location>
</feature>
<keyword evidence="4" id="KW-1185">Reference proteome</keyword>
<organism evidence="3 4">
    <name type="scientific">Fusarium albosuccineum</name>
    <dbReference type="NCBI Taxonomy" id="1237068"/>
    <lineage>
        <taxon>Eukaryota</taxon>
        <taxon>Fungi</taxon>
        <taxon>Dikarya</taxon>
        <taxon>Ascomycota</taxon>
        <taxon>Pezizomycotina</taxon>
        <taxon>Sordariomycetes</taxon>
        <taxon>Hypocreomycetidae</taxon>
        <taxon>Hypocreales</taxon>
        <taxon>Nectriaceae</taxon>
        <taxon>Fusarium</taxon>
        <taxon>Fusarium decemcellulare species complex</taxon>
    </lineage>
</organism>
<name>A0A8H4LHF5_9HYPO</name>
<keyword evidence="2" id="KW-1133">Transmembrane helix</keyword>
<gene>
    <name evidence="3" type="ORF">FALBO_4965</name>
</gene>
<dbReference type="AlphaFoldDB" id="A0A8H4LHF5"/>
<accession>A0A8H4LHF5</accession>
<evidence type="ECO:0000313" key="3">
    <source>
        <dbReference type="EMBL" id="KAF4468147.1"/>
    </source>
</evidence>